<keyword evidence="3" id="KW-1185">Reference proteome</keyword>
<dbReference type="AlphaFoldDB" id="A0A7Z0VJD6"/>
<comment type="caution">
    <text evidence="2">The sequence shown here is derived from an EMBL/GenBank/DDBJ whole genome shotgun (WGS) entry which is preliminary data.</text>
</comment>
<dbReference type="RefSeq" id="WP_154723146.1">
    <property type="nucleotide sequence ID" value="NZ_MARB01000018.1"/>
</dbReference>
<protein>
    <recommendedName>
        <fullName evidence="4">CBM-cenC domain-containing protein</fullName>
    </recommendedName>
</protein>
<proteinExistence type="predicted"/>
<gene>
    <name evidence="2" type="ORF">CODIS_30360</name>
</gene>
<dbReference type="Proteomes" id="UP000094769">
    <property type="component" value="Unassembled WGS sequence"/>
</dbReference>
<name>A0A7Z0VJD6_9GAMM</name>
<feature type="chain" id="PRO_5031032790" description="CBM-cenC domain-containing protein" evidence="1">
    <location>
        <begin position="20"/>
        <end position="202"/>
    </location>
</feature>
<evidence type="ECO:0008006" key="4">
    <source>
        <dbReference type="Google" id="ProtNLM"/>
    </source>
</evidence>
<reference evidence="2 3" key="1">
    <citation type="submission" date="2016-06" db="EMBL/GenBank/DDBJ databases">
        <title>Genome sequence of endosymbiont of Candidatus Endolucinida thiodiazotropha.</title>
        <authorList>
            <person name="Poehlein A."/>
            <person name="Koenig S."/>
            <person name="Heiden S.E."/>
            <person name="Thuermer A."/>
            <person name="Voget S."/>
            <person name="Daniel R."/>
            <person name="Markert S."/>
            <person name="Gros O."/>
            <person name="Schweder T."/>
        </authorList>
    </citation>
    <scope>NUCLEOTIDE SEQUENCE [LARGE SCALE GENOMIC DNA]</scope>
    <source>
        <strain evidence="2 3">COS</strain>
    </source>
</reference>
<keyword evidence="1" id="KW-0732">Signal</keyword>
<feature type="signal peptide" evidence="1">
    <location>
        <begin position="1"/>
        <end position="19"/>
    </location>
</feature>
<dbReference type="EMBL" id="MARB01000018">
    <property type="protein sequence ID" value="ODJ86717.1"/>
    <property type="molecule type" value="Genomic_DNA"/>
</dbReference>
<evidence type="ECO:0000313" key="3">
    <source>
        <dbReference type="Proteomes" id="UP000094769"/>
    </source>
</evidence>
<accession>A0A7Z0VJD6</accession>
<sequence length="202" mass="22061">MKNNVFSLSLIVATSLMFAACGDDIDPPHQNPSQQQDTQPLQAISLPLKNPSFEQSDQHLNGWGFSQHAGEQAYAVSVDTTDSTDGKNSYRIERKLVQAWGMINQWLPLDNATGKSIKLTAMIKSENLGPDGFDLNLVFRKANRKVIGKIGTEAITGTNNWQRIVATGVIPADTAHLQITAVLNDAGTAWLDDVRVSITDEN</sequence>
<dbReference type="Gene3D" id="2.60.120.260">
    <property type="entry name" value="Galactose-binding domain-like"/>
    <property type="match status" value="1"/>
</dbReference>
<dbReference type="PROSITE" id="PS51257">
    <property type="entry name" value="PROKAR_LIPOPROTEIN"/>
    <property type="match status" value="1"/>
</dbReference>
<evidence type="ECO:0000256" key="1">
    <source>
        <dbReference type="SAM" id="SignalP"/>
    </source>
</evidence>
<dbReference type="OrthoDB" id="5955989at2"/>
<evidence type="ECO:0000313" key="2">
    <source>
        <dbReference type="EMBL" id="ODJ86717.1"/>
    </source>
</evidence>
<organism evidence="2 3">
    <name type="scientific">Candidatus Thiodiazotropha endolucinida</name>
    <dbReference type="NCBI Taxonomy" id="1655433"/>
    <lineage>
        <taxon>Bacteria</taxon>
        <taxon>Pseudomonadati</taxon>
        <taxon>Pseudomonadota</taxon>
        <taxon>Gammaproteobacteria</taxon>
        <taxon>Chromatiales</taxon>
        <taxon>Sedimenticolaceae</taxon>
        <taxon>Candidatus Thiodiazotropha</taxon>
    </lineage>
</organism>